<evidence type="ECO:0000313" key="3">
    <source>
        <dbReference type="Proteomes" id="UP001144673"/>
    </source>
</evidence>
<organism evidence="2 3">
    <name type="scientific">Akanthomyces muscarius</name>
    <name type="common">Entomopathogenic fungus</name>
    <name type="synonym">Lecanicillium muscarium</name>
    <dbReference type="NCBI Taxonomy" id="2231603"/>
    <lineage>
        <taxon>Eukaryota</taxon>
        <taxon>Fungi</taxon>
        <taxon>Dikarya</taxon>
        <taxon>Ascomycota</taxon>
        <taxon>Pezizomycotina</taxon>
        <taxon>Sordariomycetes</taxon>
        <taxon>Hypocreomycetidae</taxon>
        <taxon>Hypocreales</taxon>
        <taxon>Cordycipitaceae</taxon>
        <taxon>Akanthomyces</taxon>
    </lineage>
</organism>
<protein>
    <submittedName>
        <fullName evidence="2">Uncharacterized protein</fullName>
    </submittedName>
</protein>
<reference evidence="2" key="1">
    <citation type="journal article" date="2023" name="Access Microbiol">
        <title>De-novo genome assembly for Akanthomyces muscarius, a biocontrol agent of insect agricultural pests.</title>
        <authorList>
            <person name="Erdos Z."/>
            <person name="Studholme D.J."/>
            <person name="Raymond B."/>
            <person name="Sharma M."/>
        </authorList>
    </citation>
    <scope>NUCLEOTIDE SEQUENCE</scope>
    <source>
        <strain evidence="2">Ve6</strain>
    </source>
</reference>
<gene>
    <name evidence="2" type="ORF">LMH87_007655</name>
</gene>
<keyword evidence="3" id="KW-1185">Reference proteome</keyword>
<proteinExistence type="predicted"/>
<dbReference type="EMBL" id="JAJHUN010000002">
    <property type="protein sequence ID" value="KAJ4161627.1"/>
    <property type="molecule type" value="Genomic_DNA"/>
</dbReference>
<evidence type="ECO:0000313" key="2">
    <source>
        <dbReference type="EMBL" id="KAJ4161627.1"/>
    </source>
</evidence>
<dbReference type="AlphaFoldDB" id="A0A9W8QJJ3"/>
<dbReference type="GeneID" id="80894814"/>
<sequence>MECNQTLWLDISEEGQRVRQMARLANLSLGLSRRQCPSMILVFESSQKQFFPKDERSGVYLRLEHENGRNNPVFVASMQISSPQWRNRDDPSNDHGCSVTQEITMRGDSTDQPVPKLLFPFVHTLIFLYKDDRDTERIKAQVQYWKDVHDKVHKQFSMPEILICTWDHSQLRRLRQDLHSIVQREPQRRFSARRRSQHSSISQHRISQHRVSSRHITPFRITVHRIDWRSYSEDGLRPICNQARLALERSRQRRKASKMLFSPKHFSKFFSYSMTIHSEIQEQKQYKPFCFIGASRTGNPVTSDYEQHLKNFIFVLPDDADPDFIAETLASRFLFDHWSKNMHRKDILFSLFIAWR</sequence>
<feature type="region of interest" description="Disordered" evidence="1">
    <location>
        <begin position="186"/>
        <end position="207"/>
    </location>
</feature>
<name>A0A9W8QJJ3_AKAMU</name>
<dbReference type="RefSeq" id="XP_056058011.1">
    <property type="nucleotide sequence ID" value="XM_056199574.1"/>
</dbReference>
<dbReference type="KEGG" id="amus:LMH87_007655"/>
<dbReference type="Proteomes" id="UP001144673">
    <property type="component" value="Unassembled WGS sequence"/>
</dbReference>
<accession>A0A9W8QJJ3</accession>
<evidence type="ECO:0000256" key="1">
    <source>
        <dbReference type="SAM" id="MobiDB-lite"/>
    </source>
</evidence>
<comment type="caution">
    <text evidence="2">The sequence shown here is derived from an EMBL/GenBank/DDBJ whole genome shotgun (WGS) entry which is preliminary data.</text>
</comment>